<name>F0EZW2_9NEIS</name>
<keyword evidence="5" id="KW-0812">Transmembrane</keyword>
<gene>
    <name evidence="9" type="primary">macA</name>
    <name evidence="9" type="ORF">HMPREF9098_1396</name>
</gene>
<dbReference type="GO" id="GO:1990961">
    <property type="term" value="P:xenobiotic detoxification by transmembrane export across the plasma membrane"/>
    <property type="evidence" value="ECO:0007669"/>
    <property type="project" value="InterPro"/>
</dbReference>
<dbReference type="STRING" id="888741.HMPREF9098_1396"/>
<dbReference type="Pfam" id="PF25917">
    <property type="entry name" value="BSH_RND"/>
    <property type="match status" value="1"/>
</dbReference>
<evidence type="ECO:0000313" key="9">
    <source>
        <dbReference type="EMBL" id="EGC17141.1"/>
    </source>
</evidence>
<dbReference type="NCBIfam" id="TIGR01730">
    <property type="entry name" value="RND_mfp"/>
    <property type="match status" value="1"/>
</dbReference>
<evidence type="ECO:0000256" key="5">
    <source>
        <dbReference type="SAM" id="Phobius"/>
    </source>
</evidence>
<protein>
    <submittedName>
        <fullName evidence="9">Efflux transporter, RND family, MFP subunit</fullName>
    </submittedName>
</protein>
<dbReference type="GO" id="GO:0015562">
    <property type="term" value="F:efflux transmembrane transporter activity"/>
    <property type="evidence" value="ECO:0007669"/>
    <property type="project" value="TreeGrafter"/>
</dbReference>
<dbReference type="SUPFAM" id="SSF111369">
    <property type="entry name" value="HlyD-like secretion proteins"/>
    <property type="match status" value="1"/>
</dbReference>
<dbReference type="GO" id="GO:1990195">
    <property type="term" value="C:macrolide transmembrane transporter complex"/>
    <property type="evidence" value="ECO:0007669"/>
    <property type="project" value="InterPro"/>
</dbReference>
<evidence type="ECO:0000256" key="3">
    <source>
        <dbReference type="ARBA" id="ARBA00022448"/>
    </source>
</evidence>
<evidence type="ECO:0000259" key="8">
    <source>
        <dbReference type="Pfam" id="PF25967"/>
    </source>
</evidence>
<keyword evidence="4" id="KW-0175">Coiled coil</keyword>
<dbReference type="Gene3D" id="6.10.140.1990">
    <property type="match status" value="1"/>
</dbReference>
<evidence type="ECO:0000259" key="6">
    <source>
        <dbReference type="Pfam" id="PF25876"/>
    </source>
</evidence>
<reference evidence="9 10" key="1">
    <citation type="submission" date="2011-01" db="EMBL/GenBank/DDBJ databases">
        <authorList>
            <person name="Muzny D."/>
            <person name="Qin X."/>
            <person name="Deng J."/>
            <person name="Jiang H."/>
            <person name="Liu Y."/>
            <person name="Qu J."/>
            <person name="Song X.-Z."/>
            <person name="Zhang L."/>
            <person name="Thornton R."/>
            <person name="Coyle M."/>
            <person name="Francisco L."/>
            <person name="Jackson L."/>
            <person name="Javaid M."/>
            <person name="Korchina V."/>
            <person name="Kovar C."/>
            <person name="Mata R."/>
            <person name="Mathew T."/>
            <person name="Ngo R."/>
            <person name="Nguyen L."/>
            <person name="Nguyen N."/>
            <person name="Okwuonu G."/>
            <person name="Ongeri F."/>
            <person name="Pham C."/>
            <person name="Simmons D."/>
            <person name="Wilczek-Boney K."/>
            <person name="Hale W."/>
            <person name="Jakkamsetti A."/>
            <person name="Pham P."/>
            <person name="Ruth R."/>
            <person name="San Lucas F."/>
            <person name="Warren J."/>
            <person name="Zhang J."/>
            <person name="Zhao Z."/>
            <person name="Zhou C."/>
            <person name="Zhu D."/>
            <person name="Lee S."/>
            <person name="Bess C."/>
            <person name="Blankenburg K."/>
            <person name="Forbes L."/>
            <person name="Fu Q."/>
            <person name="Gubbala S."/>
            <person name="Hirani K."/>
            <person name="Jayaseelan J.C."/>
            <person name="Lara F."/>
            <person name="Munidasa M."/>
            <person name="Palculict T."/>
            <person name="Patil S."/>
            <person name="Pu L.-L."/>
            <person name="Saada N."/>
            <person name="Tang L."/>
            <person name="Weissenberger G."/>
            <person name="Zhu Y."/>
            <person name="Hemphill L."/>
            <person name="Shang Y."/>
            <person name="Youmans B."/>
            <person name="Ayvaz T."/>
            <person name="Ross M."/>
            <person name="Santibanez J."/>
            <person name="Aqrawi P."/>
            <person name="Gross S."/>
            <person name="Joshi V."/>
            <person name="Fowler G."/>
            <person name="Nazareth L."/>
            <person name="Reid J."/>
            <person name="Worley K."/>
            <person name="Petrosino J."/>
            <person name="Highlander S."/>
            <person name="Gibbs R."/>
        </authorList>
    </citation>
    <scope>NUCLEOTIDE SEQUENCE [LARGE SCALE GENOMIC DNA]</scope>
    <source>
        <strain evidence="9 10">ATCC 33394</strain>
    </source>
</reference>
<sequence length="420" mass="45677">MRRVRIGFGTEIRYYGVFQTIDFYLKVFSHMKILKWIVIAAVIAAAAWGGWMYFQPKEEVSYITETVKRGDISQTVSATGEIAATNLVDVGAQVSGQIKKMHVQIGDEVKAGDLIAEIDNVTQVNEVNTKKAQLETYRAQLASAQVALKIAQRKYDRYKTLANADAVSKEEFEATEDSLATNRAKIRELQSSIKQTQIAINTAEKDLGYTRITAPVDGTVVALVVEQGQTINASQTSPTVVQIANLGSMTNKMQIAEGDITKVRAGQKISFTILSEPDNPISATLDSIDPGLTTMSKGSYSKSTDTTSSAIYYFARAIVDNSNHKLAIGMTTQNTIEINSARNVLMVPNVAVKARDGKKYVRVLTAGNQVVEKEVQTGLKDSMNIEIKSGLAEGDKVVMSEMGAGEKAEAMQKSMGPGPR</sequence>
<dbReference type="Gene3D" id="2.40.50.100">
    <property type="match status" value="1"/>
</dbReference>
<feature type="domain" description="Multidrug resistance protein MdtA-like alpha-helical hairpin" evidence="6">
    <location>
        <begin position="134"/>
        <end position="210"/>
    </location>
</feature>
<evidence type="ECO:0000259" key="7">
    <source>
        <dbReference type="Pfam" id="PF25917"/>
    </source>
</evidence>
<comment type="caution">
    <text evidence="9">The sequence shown here is derived from an EMBL/GenBank/DDBJ whole genome shotgun (WGS) entry which is preliminary data.</text>
</comment>
<dbReference type="GO" id="GO:0019898">
    <property type="term" value="C:extrinsic component of membrane"/>
    <property type="evidence" value="ECO:0007669"/>
    <property type="project" value="InterPro"/>
</dbReference>
<dbReference type="Gene3D" id="2.40.30.170">
    <property type="match status" value="1"/>
</dbReference>
<dbReference type="EMBL" id="AEWV01000022">
    <property type="protein sequence ID" value="EGC17141.1"/>
    <property type="molecule type" value="Genomic_DNA"/>
</dbReference>
<dbReference type="InterPro" id="IPR058627">
    <property type="entry name" value="MdtA-like_C"/>
</dbReference>
<dbReference type="AlphaFoldDB" id="F0EZW2"/>
<comment type="similarity">
    <text evidence="2">Belongs to the membrane fusion protein (MFP) (TC 8.A.1) family.</text>
</comment>
<dbReference type="InterPro" id="IPR030190">
    <property type="entry name" value="MacA_alpha-hairpin_sf"/>
</dbReference>
<feature type="transmembrane region" description="Helical" evidence="5">
    <location>
        <begin position="33"/>
        <end position="54"/>
    </location>
</feature>
<dbReference type="InterPro" id="IPR058624">
    <property type="entry name" value="MdtA-like_HH"/>
</dbReference>
<accession>F0EZW2</accession>
<dbReference type="GO" id="GO:1990281">
    <property type="term" value="C:efflux pump complex"/>
    <property type="evidence" value="ECO:0007669"/>
    <property type="project" value="TreeGrafter"/>
</dbReference>
<dbReference type="Gene3D" id="2.40.420.20">
    <property type="match status" value="1"/>
</dbReference>
<organism evidence="9 10">
    <name type="scientific">Kingella denitrificans ATCC 33394</name>
    <dbReference type="NCBI Taxonomy" id="888741"/>
    <lineage>
        <taxon>Bacteria</taxon>
        <taxon>Pseudomonadati</taxon>
        <taxon>Pseudomonadota</taxon>
        <taxon>Betaproteobacteria</taxon>
        <taxon>Neisseriales</taxon>
        <taxon>Neisseriaceae</taxon>
        <taxon>Kingella</taxon>
    </lineage>
</organism>
<dbReference type="HOGENOM" id="CLU_018816_14_1_4"/>
<keyword evidence="5" id="KW-1133">Transmembrane helix</keyword>
<keyword evidence="10" id="KW-1185">Reference proteome</keyword>
<comment type="subcellular location">
    <subcellularLocation>
        <location evidence="1">Cell envelope</location>
    </subcellularLocation>
</comment>
<dbReference type="InterPro" id="IPR006143">
    <property type="entry name" value="RND_pump_MFP"/>
</dbReference>
<feature type="domain" description="Multidrug resistance protein MdtA-like barrel-sandwich hybrid" evidence="7">
    <location>
        <begin position="87"/>
        <end position="241"/>
    </location>
</feature>
<dbReference type="InterPro" id="IPR058625">
    <property type="entry name" value="MdtA-like_BSH"/>
</dbReference>
<dbReference type="Proteomes" id="UP000004088">
    <property type="component" value="Unassembled WGS sequence"/>
</dbReference>
<dbReference type="Pfam" id="PF25967">
    <property type="entry name" value="RND-MFP_C"/>
    <property type="match status" value="1"/>
</dbReference>
<evidence type="ECO:0000256" key="1">
    <source>
        <dbReference type="ARBA" id="ARBA00004196"/>
    </source>
</evidence>
<dbReference type="PANTHER" id="PTHR30469:SF33">
    <property type="entry name" value="SLR1207 PROTEIN"/>
    <property type="match status" value="1"/>
</dbReference>
<keyword evidence="3" id="KW-0813">Transport</keyword>
<dbReference type="PANTHER" id="PTHR30469">
    <property type="entry name" value="MULTIDRUG RESISTANCE PROTEIN MDTA"/>
    <property type="match status" value="1"/>
</dbReference>
<evidence type="ECO:0000256" key="4">
    <source>
        <dbReference type="ARBA" id="ARBA00023054"/>
    </source>
</evidence>
<evidence type="ECO:0000256" key="2">
    <source>
        <dbReference type="ARBA" id="ARBA00009477"/>
    </source>
</evidence>
<dbReference type="GO" id="GO:0030313">
    <property type="term" value="C:cell envelope"/>
    <property type="evidence" value="ECO:0007669"/>
    <property type="project" value="UniProtKB-SubCell"/>
</dbReference>
<feature type="domain" description="Multidrug resistance protein MdtA-like C-terminal permuted SH3" evidence="8">
    <location>
        <begin position="343"/>
        <end position="402"/>
    </location>
</feature>
<evidence type="ECO:0000313" key="10">
    <source>
        <dbReference type="Proteomes" id="UP000004088"/>
    </source>
</evidence>
<dbReference type="Pfam" id="PF25876">
    <property type="entry name" value="HH_MFP_RND"/>
    <property type="match status" value="1"/>
</dbReference>
<proteinExistence type="inferred from homology"/>
<keyword evidence="5" id="KW-0472">Membrane</keyword>